<feature type="transmembrane region" description="Helical" evidence="1">
    <location>
        <begin position="81"/>
        <end position="104"/>
    </location>
</feature>
<keyword evidence="1" id="KW-0812">Transmembrane</keyword>
<dbReference type="RefSeq" id="NP_064925.1">
    <property type="nucleotide sequence ID" value="NC_002520.1"/>
</dbReference>
<reference evidence="2 3" key="1">
    <citation type="journal article" date="2000" name="Virology">
        <title>Complete genomic sequence of the Amsacta moorei entomopoxvirus: analysis and comparison with other poxviruses.</title>
        <authorList>
            <person name="Bawden A.L."/>
            <person name="Glassberg K.J."/>
            <person name="Diggans J."/>
            <person name="Shaw R."/>
            <person name="Farmerie W."/>
            <person name="Moyer R.W."/>
        </authorList>
    </citation>
    <scope>NUCLEOTIDE SEQUENCE [LARGE SCALE GENOMIC DNA]</scope>
</reference>
<name>Q9EMQ6_AMEPV</name>
<keyword evidence="1" id="KW-1133">Transmembrane helix</keyword>
<accession>Q9EMQ6</accession>
<proteinExistence type="predicted"/>
<dbReference type="GeneID" id="1494733"/>
<protein>
    <submittedName>
        <fullName evidence="2">AMV143</fullName>
    </submittedName>
</protein>
<keyword evidence="3" id="KW-1185">Reference proteome</keyword>
<organism evidence="2 3">
    <name type="scientific">Amsacta moorei entomopoxvirus</name>
    <name type="common">AmEPV</name>
    <dbReference type="NCBI Taxonomy" id="28321"/>
    <lineage>
        <taxon>Viruses</taxon>
        <taxon>Varidnaviria</taxon>
        <taxon>Bamfordvirae</taxon>
        <taxon>Nucleocytoviricota</taxon>
        <taxon>Pokkesviricetes</taxon>
        <taxon>Chitovirales</taxon>
        <taxon>Poxviridae</taxon>
        <taxon>Entomopoxvirinae</taxon>
        <taxon>Betaentomopoxvirus</taxon>
    </lineage>
</organism>
<feature type="transmembrane region" description="Helical" evidence="1">
    <location>
        <begin position="50"/>
        <end position="75"/>
    </location>
</feature>
<evidence type="ECO:0000313" key="3">
    <source>
        <dbReference type="Proteomes" id="UP000000872"/>
    </source>
</evidence>
<sequence>MKLFKFFLKKYININNILFKMLYSILKKNKNLQDYENEINDYVNNKFKNLYIIMSISISLFMITVGFILLFYVSISIKKYLNYDIIICLSVICIVFGTFVYLGILTEIKMSALENIIIRQNKIIKKNKPPSYNSIFINTIQ</sequence>
<dbReference type="KEGG" id="vg:1494733"/>
<dbReference type="EMBL" id="AF250284">
    <property type="protein sequence ID" value="AAG02849.1"/>
    <property type="molecule type" value="Genomic_DNA"/>
</dbReference>
<dbReference type="Proteomes" id="UP000000872">
    <property type="component" value="Segment"/>
</dbReference>
<gene>
    <name evidence="2" type="primary">AMV143</name>
</gene>
<organismHost>
    <name type="scientific">Amsacta</name>
    <dbReference type="NCBI Taxonomy" id="340055"/>
</organismHost>
<evidence type="ECO:0000256" key="1">
    <source>
        <dbReference type="SAM" id="Phobius"/>
    </source>
</evidence>
<evidence type="ECO:0000313" key="2">
    <source>
        <dbReference type="EMBL" id="AAG02849.1"/>
    </source>
</evidence>
<keyword evidence="1" id="KW-0472">Membrane</keyword>